<dbReference type="GO" id="GO:0005524">
    <property type="term" value="F:ATP binding"/>
    <property type="evidence" value="ECO:0007669"/>
    <property type="project" value="UniProtKB-KW"/>
</dbReference>
<sequence length="482" mass="55308">MLKLNTVLQADLCIRALIQYRILHSSILQKLSISRFNHLQRELSTSSHRYFHTQKPTKSKHRYLQPKEWDEPFTLPHLGLDWHFLLNKENRDLIAENIAHRKGVGDIDKVLDLADKLKEEQDAAQKEIIKENLISEALDIPNFSHPNSPIGGDTEAQEIKVIGSKREFDFKPRMVREIAGKGLRMYRDENLTFTTGSKTYFLEDGLARLEQALVSYTVEKLMKKGFELVSVPDLLQCDVVDSCGFKTASDRSQVYRIHPKCYPDVCLSGTAEMALAGYFMDEVIPHEELPKKVMAVSRCYRAEAAEKAIERGLYRVHHFTKVEMFGVTASENGTESDYLLQDILSIETELFEDLGLHFRVLEMPTQELGAPAHRKYDIEAWMHGKNIWGEISSCSNCTDFQSRRLNIRYTDPSGQIRYAHTVNGTGCAVPRMIIAILEQNQQQGRKLTLPEVLWPYMQGETYLSGEGKTKSWYTFVKTLRKV</sequence>
<accession>A0A433TED4</accession>
<evidence type="ECO:0000256" key="7">
    <source>
        <dbReference type="ARBA" id="ARBA00031113"/>
    </source>
</evidence>
<evidence type="ECO:0000256" key="6">
    <source>
        <dbReference type="ARBA" id="ARBA00023146"/>
    </source>
</evidence>
<name>A0A433TED4_ELYCH</name>
<dbReference type="InterPro" id="IPR002314">
    <property type="entry name" value="aa-tRNA-synt_IIb"/>
</dbReference>
<dbReference type="PANTHER" id="PTHR11778">
    <property type="entry name" value="SERYL-TRNA SYNTHETASE"/>
    <property type="match status" value="1"/>
</dbReference>
<dbReference type="GO" id="GO:0004828">
    <property type="term" value="F:serine-tRNA ligase activity"/>
    <property type="evidence" value="ECO:0007669"/>
    <property type="project" value="UniProtKB-EC"/>
</dbReference>
<reference evidence="9 10" key="1">
    <citation type="submission" date="2019-01" db="EMBL/GenBank/DDBJ databases">
        <title>A draft genome assembly of the solar-powered sea slug Elysia chlorotica.</title>
        <authorList>
            <person name="Cai H."/>
            <person name="Li Q."/>
            <person name="Fang X."/>
            <person name="Li J."/>
            <person name="Curtis N.E."/>
            <person name="Altenburger A."/>
            <person name="Shibata T."/>
            <person name="Feng M."/>
            <person name="Maeda T."/>
            <person name="Schwartz J.A."/>
            <person name="Shigenobu S."/>
            <person name="Lundholm N."/>
            <person name="Nishiyama T."/>
            <person name="Yang H."/>
            <person name="Hasebe M."/>
            <person name="Li S."/>
            <person name="Pierce S.K."/>
            <person name="Wang J."/>
        </authorList>
    </citation>
    <scope>NUCLEOTIDE SEQUENCE [LARGE SCALE GENOMIC DNA]</scope>
    <source>
        <strain evidence="9">EC2010</strain>
        <tissue evidence="9">Whole organism of an adult</tissue>
    </source>
</reference>
<keyword evidence="4" id="KW-0547">Nucleotide-binding</keyword>
<organism evidence="9 10">
    <name type="scientific">Elysia chlorotica</name>
    <name type="common">Eastern emerald elysia</name>
    <name type="synonym">Sea slug</name>
    <dbReference type="NCBI Taxonomy" id="188477"/>
    <lineage>
        <taxon>Eukaryota</taxon>
        <taxon>Metazoa</taxon>
        <taxon>Spiralia</taxon>
        <taxon>Lophotrochozoa</taxon>
        <taxon>Mollusca</taxon>
        <taxon>Gastropoda</taxon>
        <taxon>Heterobranchia</taxon>
        <taxon>Euthyneura</taxon>
        <taxon>Panpulmonata</taxon>
        <taxon>Sacoglossa</taxon>
        <taxon>Placobranchoidea</taxon>
        <taxon>Plakobranchidae</taxon>
        <taxon>Elysia</taxon>
    </lineage>
</organism>
<evidence type="ECO:0000313" key="9">
    <source>
        <dbReference type="EMBL" id="RUS79926.1"/>
    </source>
</evidence>
<comment type="caution">
    <text evidence="9">The sequence shown here is derived from an EMBL/GenBank/DDBJ whole genome shotgun (WGS) entry which is preliminary data.</text>
</comment>
<evidence type="ECO:0000256" key="2">
    <source>
        <dbReference type="ARBA" id="ARBA00012840"/>
    </source>
</evidence>
<dbReference type="SUPFAM" id="SSF55681">
    <property type="entry name" value="Class II aaRS and biotin synthetases"/>
    <property type="match status" value="1"/>
</dbReference>
<evidence type="ECO:0000256" key="1">
    <source>
        <dbReference type="ARBA" id="ARBA00010728"/>
    </source>
</evidence>
<proteinExistence type="inferred from homology"/>
<evidence type="ECO:0000313" key="10">
    <source>
        <dbReference type="Proteomes" id="UP000271974"/>
    </source>
</evidence>
<dbReference type="InterPro" id="IPR002317">
    <property type="entry name" value="Ser-tRNA-ligase_type_1"/>
</dbReference>
<dbReference type="GO" id="GO:0006434">
    <property type="term" value="P:seryl-tRNA aminoacylation"/>
    <property type="evidence" value="ECO:0007669"/>
    <property type="project" value="InterPro"/>
</dbReference>
<dbReference type="PROSITE" id="PS50862">
    <property type="entry name" value="AA_TRNA_LIGASE_II"/>
    <property type="match status" value="1"/>
</dbReference>
<comment type="similarity">
    <text evidence="1">Belongs to the class-II aminoacyl-tRNA synthetase family. Type-1 seryl-tRNA synthetase subfamily.</text>
</comment>
<dbReference type="STRING" id="188477.A0A433TED4"/>
<evidence type="ECO:0000259" key="8">
    <source>
        <dbReference type="PROSITE" id="PS50862"/>
    </source>
</evidence>
<dbReference type="InterPro" id="IPR045864">
    <property type="entry name" value="aa-tRNA-synth_II/BPL/LPL"/>
</dbReference>
<dbReference type="AlphaFoldDB" id="A0A433TED4"/>
<evidence type="ECO:0000256" key="3">
    <source>
        <dbReference type="ARBA" id="ARBA00022598"/>
    </source>
</evidence>
<keyword evidence="3" id="KW-0436">Ligase</keyword>
<dbReference type="InterPro" id="IPR006195">
    <property type="entry name" value="aa-tRNA-synth_II"/>
</dbReference>
<dbReference type="OrthoDB" id="10264585at2759"/>
<dbReference type="EMBL" id="RQTK01000420">
    <property type="protein sequence ID" value="RUS79926.1"/>
    <property type="molecule type" value="Genomic_DNA"/>
</dbReference>
<gene>
    <name evidence="9" type="ORF">EGW08_012314</name>
</gene>
<dbReference type="Pfam" id="PF00587">
    <property type="entry name" value="tRNA-synt_2b"/>
    <property type="match status" value="1"/>
</dbReference>
<dbReference type="EC" id="6.1.1.11" evidence="2"/>
<keyword evidence="6" id="KW-0030">Aminoacyl-tRNA synthetase</keyword>
<evidence type="ECO:0000256" key="4">
    <source>
        <dbReference type="ARBA" id="ARBA00022741"/>
    </source>
</evidence>
<dbReference type="PRINTS" id="PR00981">
    <property type="entry name" value="TRNASYNTHSER"/>
</dbReference>
<dbReference type="Gene3D" id="3.30.930.10">
    <property type="entry name" value="Bira Bifunctional Protein, Domain 2"/>
    <property type="match status" value="1"/>
</dbReference>
<keyword evidence="5" id="KW-0067">ATP-binding</keyword>
<dbReference type="Proteomes" id="UP000271974">
    <property type="component" value="Unassembled WGS sequence"/>
</dbReference>
<keyword evidence="10" id="KW-1185">Reference proteome</keyword>
<feature type="domain" description="Aminoacyl-transfer RNA synthetases class-II family profile" evidence="8">
    <location>
        <begin position="208"/>
        <end position="450"/>
    </location>
</feature>
<evidence type="ECO:0000256" key="5">
    <source>
        <dbReference type="ARBA" id="ARBA00022840"/>
    </source>
</evidence>
<protein>
    <recommendedName>
        <fullName evidence="2">serine--tRNA ligase</fullName>
        <ecNumber evidence="2">6.1.1.11</ecNumber>
    </recommendedName>
    <alternativeName>
        <fullName evidence="7">Seryl-tRNA synthetase</fullName>
    </alternativeName>
</protein>
<dbReference type="FunFam" id="3.30.930.10:FF:000078">
    <property type="entry name" value="Seryl-tRNA synthetase"/>
    <property type="match status" value="1"/>
</dbReference>